<evidence type="ECO:0000259" key="1">
    <source>
        <dbReference type="PROSITE" id="PS50943"/>
    </source>
</evidence>
<dbReference type="Proteomes" id="UP000198885">
    <property type="component" value="Unassembled WGS sequence"/>
</dbReference>
<evidence type="ECO:0000313" key="3">
    <source>
        <dbReference type="Proteomes" id="UP000198885"/>
    </source>
</evidence>
<dbReference type="AlphaFoldDB" id="A0A1H9SIT5"/>
<gene>
    <name evidence="2" type="ORF">SAMN04490244_103214</name>
</gene>
<dbReference type="EMBL" id="FOGU01000003">
    <property type="protein sequence ID" value="SER84565.1"/>
    <property type="molecule type" value="Genomic_DNA"/>
</dbReference>
<dbReference type="SUPFAM" id="SSF47413">
    <property type="entry name" value="lambda repressor-like DNA-binding domains"/>
    <property type="match status" value="1"/>
</dbReference>
<feature type="domain" description="HTH cro/C1-type" evidence="1">
    <location>
        <begin position="15"/>
        <end position="68"/>
    </location>
</feature>
<dbReference type="InterPro" id="IPR010982">
    <property type="entry name" value="Lambda_DNA-bd_dom_sf"/>
</dbReference>
<dbReference type="Pfam" id="PF01381">
    <property type="entry name" value="HTH_3"/>
    <property type="match status" value="1"/>
</dbReference>
<dbReference type="PROSITE" id="PS50943">
    <property type="entry name" value="HTH_CROC1"/>
    <property type="match status" value="1"/>
</dbReference>
<dbReference type="STRING" id="641238.SAMN04490244_103214"/>
<dbReference type="InterPro" id="IPR001387">
    <property type="entry name" value="Cro/C1-type_HTH"/>
</dbReference>
<evidence type="ECO:0000313" key="2">
    <source>
        <dbReference type="EMBL" id="SER84565.1"/>
    </source>
</evidence>
<protein>
    <submittedName>
        <fullName evidence="2">Transcriptional regulator, contains XRE-family HTH domain</fullName>
    </submittedName>
</protein>
<reference evidence="2 3" key="1">
    <citation type="submission" date="2016-10" db="EMBL/GenBank/DDBJ databases">
        <authorList>
            <person name="de Groot N.N."/>
        </authorList>
    </citation>
    <scope>NUCLEOTIDE SEQUENCE [LARGE SCALE GENOMIC DNA]</scope>
    <source>
        <strain evidence="2 3">DSM 23042</strain>
    </source>
</reference>
<accession>A0A1H9SIT5</accession>
<name>A0A1H9SIT5_9RHOB</name>
<dbReference type="Gene3D" id="1.10.260.40">
    <property type="entry name" value="lambda repressor-like DNA-binding domains"/>
    <property type="match status" value="1"/>
</dbReference>
<dbReference type="CDD" id="cd00093">
    <property type="entry name" value="HTH_XRE"/>
    <property type="match status" value="1"/>
</dbReference>
<sequence length="296" mass="32102">MTSQENAIAALGGRLRAYRLGKGLTPDEIARRTGISRAAIYRYEAGQPMRVDSLGKIAELLGVSLTSLLGVGSEYFSSAVSFFERMRQLEAEADHITVLFGPVSYLLTTDAFDAVLPDVLRESVPSEVADPERDTAHGARVTEILRSRKETYRQRRPNIVSLVSAGELEQFLREGFVGAHLPDETTRAERRAVARSEVENIATLLADPPMGVQIGVIIDALPGSSFQVIGQGPSAQVLVSPFRLGTFANTRIGVATVTAAQESVDLHQSVARDLWRRSLKGQPAADLLGELLAKYS</sequence>
<dbReference type="GO" id="GO:0003677">
    <property type="term" value="F:DNA binding"/>
    <property type="evidence" value="ECO:0007669"/>
    <property type="project" value="InterPro"/>
</dbReference>
<dbReference type="OrthoDB" id="5446846at2"/>
<keyword evidence="3" id="KW-1185">Reference proteome</keyword>
<dbReference type="SMART" id="SM00530">
    <property type="entry name" value="HTH_XRE"/>
    <property type="match status" value="1"/>
</dbReference>
<organism evidence="2 3">
    <name type="scientific">Tranquillimonas rosea</name>
    <dbReference type="NCBI Taxonomy" id="641238"/>
    <lineage>
        <taxon>Bacteria</taxon>
        <taxon>Pseudomonadati</taxon>
        <taxon>Pseudomonadota</taxon>
        <taxon>Alphaproteobacteria</taxon>
        <taxon>Rhodobacterales</taxon>
        <taxon>Roseobacteraceae</taxon>
        <taxon>Tranquillimonas</taxon>
    </lineage>
</organism>
<dbReference type="RefSeq" id="WP_092690274.1">
    <property type="nucleotide sequence ID" value="NZ_FOGU01000003.1"/>
</dbReference>
<proteinExistence type="predicted"/>